<gene>
    <name evidence="3" type="ORF">J5N97_009770</name>
</gene>
<feature type="region of interest" description="Disordered" evidence="1">
    <location>
        <begin position="348"/>
        <end position="391"/>
    </location>
</feature>
<evidence type="ECO:0000259" key="2">
    <source>
        <dbReference type="Pfam" id="PF04195"/>
    </source>
</evidence>
<organism evidence="3 4">
    <name type="scientific">Dioscorea zingiberensis</name>
    <dbReference type="NCBI Taxonomy" id="325984"/>
    <lineage>
        <taxon>Eukaryota</taxon>
        <taxon>Viridiplantae</taxon>
        <taxon>Streptophyta</taxon>
        <taxon>Embryophyta</taxon>
        <taxon>Tracheophyta</taxon>
        <taxon>Spermatophyta</taxon>
        <taxon>Magnoliopsida</taxon>
        <taxon>Liliopsida</taxon>
        <taxon>Dioscoreales</taxon>
        <taxon>Dioscoreaceae</taxon>
        <taxon>Dioscorea</taxon>
    </lineage>
</organism>
<proteinExistence type="predicted"/>
<dbReference type="EMBL" id="JAGGNH010000002">
    <property type="protein sequence ID" value="KAJ0981515.1"/>
    <property type="molecule type" value="Genomic_DNA"/>
</dbReference>
<feature type="compositionally biased region" description="Low complexity" evidence="1">
    <location>
        <begin position="1"/>
        <end position="19"/>
    </location>
</feature>
<evidence type="ECO:0000313" key="3">
    <source>
        <dbReference type="EMBL" id="KAJ0981515.1"/>
    </source>
</evidence>
<keyword evidence="4" id="KW-1185">Reference proteome</keyword>
<evidence type="ECO:0000256" key="1">
    <source>
        <dbReference type="SAM" id="MobiDB-lite"/>
    </source>
</evidence>
<reference evidence="3" key="2">
    <citation type="journal article" date="2022" name="Hortic Res">
        <title>The genome of Dioscorea zingiberensis sheds light on the biosynthesis, origin and evolution of the medicinally important diosgenin saponins.</title>
        <authorList>
            <person name="Li Y."/>
            <person name="Tan C."/>
            <person name="Li Z."/>
            <person name="Guo J."/>
            <person name="Li S."/>
            <person name="Chen X."/>
            <person name="Wang C."/>
            <person name="Dai X."/>
            <person name="Yang H."/>
            <person name="Song W."/>
            <person name="Hou L."/>
            <person name="Xu J."/>
            <person name="Tong Z."/>
            <person name="Xu A."/>
            <person name="Yuan X."/>
            <person name="Wang W."/>
            <person name="Yang Q."/>
            <person name="Chen L."/>
            <person name="Sun Z."/>
            <person name="Wang K."/>
            <person name="Pan B."/>
            <person name="Chen J."/>
            <person name="Bao Y."/>
            <person name="Liu F."/>
            <person name="Qi X."/>
            <person name="Gang D.R."/>
            <person name="Wen J."/>
            <person name="Li J."/>
        </authorList>
    </citation>
    <scope>NUCLEOTIDE SEQUENCE</scope>
    <source>
        <strain evidence="3">Dzin_1.0</strain>
    </source>
</reference>
<evidence type="ECO:0000313" key="4">
    <source>
        <dbReference type="Proteomes" id="UP001085076"/>
    </source>
</evidence>
<feature type="compositionally biased region" description="Basic and acidic residues" evidence="1">
    <location>
        <begin position="361"/>
        <end position="382"/>
    </location>
</feature>
<comment type="caution">
    <text evidence="3">The sequence shown here is derived from an EMBL/GenBank/DDBJ whole genome shotgun (WGS) entry which is preliminary data.</text>
</comment>
<dbReference type="Proteomes" id="UP001085076">
    <property type="component" value="Miscellaneous, Linkage group lg02"/>
</dbReference>
<name>A0A9D5CX38_9LILI</name>
<feature type="domain" description="Transposase (putative) gypsy type" evidence="2">
    <location>
        <begin position="102"/>
        <end position="150"/>
    </location>
</feature>
<dbReference type="OrthoDB" id="671678at2759"/>
<dbReference type="AlphaFoldDB" id="A0A9D5CX38"/>
<feature type="compositionally biased region" description="Basic and acidic residues" evidence="1">
    <location>
        <begin position="183"/>
        <end position="198"/>
    </location>
</feature>
<sequence>MASATSSSSSSSHGSLIPSPSNPTFSIAIPGEPRDIPVQGSRVHPASRAIGRGSGTFISLLGQKDVDDLAEKYEIDLSLFEVRVPCSGERASSPREGEIAIYQDALSGGLRLPFSDFAKAILEEYHLCPSQLTPNSWRLLNGFVIVFKNYESPMEDEDLSYVKGLLASYEGEVLSPLPRGWKKKEAASSKGVDTSKEEKKKRKRKEVDPSKKGGKSNPTTGSSRERRTKRKNSEDASGPGIMIEQVSSPVEEARPALSPIFEGPSSSQLEDILLKETMHWADRVGNLCQEDLAKMEASRAEFAQLNSKVEALEEKEKKQVAIIHTFEKDKAERLQQLAAIEKEKNDLAANLASSEGSLQPAKEDSKRLQDDSSSLKKEHKSAQDGLGRNGV</sequence>
<dbReference type="Pfam" id="PF04195">
    <property type="entry name" value="Transposase_28"/>
    <property type="match status" value="1"/>
</dbReference>
<feature type="region of interest" description="Disordered" evidence="1">
    <location>
        <begin position="180"/>
        <end position="249"/>
    </location>
</feature>
<protein>
    <recommendedName>
        <fullName evidence="2">Transposase (putative) gypsy type domain-containing protein</fullName>
    </recommendedName>
</protein>
<accession>A0A9D5CX38</accession>
<reference evidence="3" key="1">
    <citation type="submission" date="2021-03" db="EMBL/GenBank/DDBJ databases">
        <authorList>
            <person name="Li Z."/>
            <person name="Yang C."/>
        </authorList>
    </citation>
    <scope>NUCLEOTIDE SEQUENCE</scope>
    <source>
        <strain evidence="3">Dzin_1.0</strain>
        <tissue evidence="3">Leaf</tissue>
    </source>
</reference>
<feature type="region of interest" description="Disordered" evidence="1">
    <location>
        <begin position="1"/>
        <end position="43"/>
    </location>
</feature>
<dbReference type="InterPro" id="IPR007321">
    <property type="entry name" value="Transposase_28"/>
</dbReference>